<proteinExistence type="predicted"/>
<dbReference type="Pfam" id="PF13399">
    <property type="entry name" value="LytR_C"/>
    <property type="match status" value="1"/>
</dbReference>
<dbReference type="InterPro" id="IPR027381">
    <property type="entry name" value="LytR/CpsA/Psr_C"/>
</dbReference>
<evidence type="ECO:0000259" key="3">
    <source>
        <dbReference type="Pfam" id="PF13399"/>
    </source>
</evidence>
<keyword evidence="2" id="KW-0812">Transmembrane</keyword>
<keyword evidence="2" id="KW-0472">Membrane</keyword>
<organism evidence="4 5">
    <name type="scientific">Streptomyces microflavus</name>
    <name type="common">Streptomyces lipmanii</name>
    <dbReference type="NCBI Taxonomy" id="1919"/>
    <lineage>
        <taxon>Bacteria</taxon>
        <taxon>Bacillati</taxon>
        <taxon>Actinomycetota</taxon>
        <taxon>Actinomycetes</taxon>
        <taxon>Kitasatosporales</taxon>
        <taxon>Streptomycetaceae</taxon>
        <taxon>Streptomyces</taxon>
    </lineage>
</organism>
<feature type="domain" description="LytR/CpsA/Psr regulator C-terminal" evidence="3">
    <location>
        <begin position="114"/>
        <end position="203"/>
    </location>
</feature>
<dbReference type="EMBL" id="BLWD01000001">
    <property type="protein sequence ID" value="GFN05543.1"/>
    <property type="molecule type" value="Genomic_DNA"/>
</dbReference>
<dbReference type="Gene3D" id="3.30.70.2390">
    <property type="match status" value="1"/>
</dbReference>
<evidence type="ECO:0000256" key="1">
    <source>
        <dbReference type="SAM" id="MobiDB-lite"/>
    </source>
</evidence>
<sequence length="236" mass="24555">MLIRVPYVDHLVRIITGSHYAASMSMLTPPGMGGKYRITGDTYPRMRRPRHRRRIVLAGVSAVVALGLAGWGTLQLIDVFTGGDKSASAAGHSRDCPTPKAVAPAKALPKPAGIKVNVYNATTRSGLAKTAAEELKKRGFTIGEVGNAPKEYDKKVPGPGVLLGAPTAADGSFTVLGTQLPGTVQKTDTRKTAEVDLILGAKFKAFSTPAEATAAMTALTKPSPAPSDSCSTTKSG</sequence>
<feature type="transmembrane region" description="Helical" evidence="2">
    <location>
        <begin position="55"/>
        <end position="74"/>
    </location>
</feature>
<feature type="compositionally biased region" description="Polar residues" evidence="1">
    <location>
        <begin position="226"/>
        <end position="236"/>
    </location>
</feature>
<dbReference type="AlphaFoldDB" id="A0A7J0CSU3"/>
<protein>
    <submittedName>
        <fullName evidence="4">Membrane protein</fullName>
    </submittedName>
</protein>
<name>A0A7J0CSU3_STRMI</name>
<feature type="region of interest" description="Disordered" evidence="1">
    <location>
        <begin position="217"/>
        <end position="236"/>
    </location>
</feature>
<comment type="caution">
    <text evidence="4">The sequence shown here is derived from an EMBL/GenBank/DDBJ whole genome shotgun (WGS) entry which is preliminary data.</text>
</comment>
<gene>
    <name evidence="4" type="ORF">Smic_40990</name>
</gene>
<accession>A0A7J0CSU3</accession>
<evidence type="ECO:0000313" key="4">
    <source>
        <dbReference type="EMBL" id="GFN05543.1"/>
    </source>
</evidence>
<dbReference type="Proteomes" id="UP000498740">
    <property type="component" value="Unassembled WGS sequence"/>
</dbReference>
<evidence type="ECO:0000256" key="2">
    <source>
        <dbReference type="SAM" id="Phobius"/>
    </source>
</evidence>
<evidence type="ECO:0000313" key="5">
    <source>
        <dbReference type="Proteomes" id="UP000498740"/>
    </source>
</evidence>
<keyword evidence="2" id="KW-1133">Transmembrane helix</keyword>
<reference evidence="4 5" key="1">
    <citation type="submission" date="2020-05" db="EMBL/GenBank/DDBJ databases">
        <title>Whole genome shotgun sequence of Streptomyces microflavus NBRC 13062.</title>
        <authorList>
            <person name="Komaki H."/>
            <person name="Tamura T."/>
        </authorList>
    </citation>
    <scope>NUCLEOTIDE SEQUENCE [LARGE SCALE GENOMIC DNA]</scope>
    <source>
        <strain evidence="4 5">NBRC 13062</strain>
    </source>
</reference>